<keyword evidence="5 6" id="KW-0472">Membrane</keyword>
<dbReference type="GO" id="GO:0005886">
    <property type="term" value="C:plasma membrane"/>
    <property type="evidence" value="ECO:0007669"/>
    <property type="project" value="UniProtKB-SubCell"/>
</dbReference>
<evidence type="ECO:0000256" key="3">
    <source>
        <dbReference type="ARBA" id="ARBA00022692"/>
    </source>
</evidence>
<comment type="subcellular location">
    <subcellularLocation>
        <location evidence="1">Cell membrane</location>
        <topology evidence="1">Multi-pass membrane protein</topology>
    </subcellularLocation>
</comment>
<evidence type="ECO:0000256" key="5">
    <source>
        <dbReference type="ARBA" id="ARBA00023136"/>
    </source>
</evidence>
<feature type="transmembrane region" description="Helical" evidence="6">
    <location>
        <begin position="38"/>
        <end position="58"/>
    </location>
</feature>
<dbReference type="InterPro" id="IPR020846">
    <property type="entry name" value="MFS_dom"/>
</dbReference>
<evidence type="ECO:0000313" key="9">
    <source>
        <dbReference type="EMBL" id="QDM42186.1"/>
    </source>
</evidence>
<dbReference type="RefSeq" id="WP_087443805.1">
    <property type="nucleotide sequence ID" value="NZ_CABMNB010000036.1"/>
</dbReference>
<keyword evidence="3 6" id="KW-0812">Transmembrane</keyword>
<proteinExistence type="predicted"/>
<accession>A0AAP9IZB2</accession>
<keyword evidence="2" id="KW-0813">Transport</keyword>
<keyword evidence="4 6" id="KW-1133">Transmembrane helix</keyword>
<dbReference type="SUPFAM" id="SSF103473">
    <property type="entry name" value="MFS general substrate transporter"/>
    <property type="match status" value="1"/>
</dbReference>
<feature type="transmembrane region" description="Helical" evidence="6">
    <location>
        <begin position="366"/>
        <end position="385"/>
    </location>
</feature>
<keyword evidence="11" id="KW-1185">Reference proteome</keyword>
<feature type="domain" description="Major facilitator superfamily (MFS) profile" evidence="7">
    <location>
        <begin position="4"/>
        <end position="390"/>
    </location>
</feature>
<dbReference type="PANTHER" id="PTHR23546">
    <property type="entry name" value="TRANSPORT PROTEIN"/>
    <property type="match status" value="1"/>
</dbReference>
<evidence type="ECO:0000259" key="7">
    <source>
        <dbReference type="PROSITE" id="PS50850"/>
    </source>
</evidence>
<evidence type="ECO:0000313" key="8">
    <source>
        <dbReference type="EMBL" id="MCY9606576.1"/>
    </source>
</evidence>
<dbReference type="EMBL" id="CP041405">
    <property type="protein sequence ID" value="QDM42186.1"/>
    <property type="molecule type" value="Genomic_DNA"/>
</dbReference>
<reference evidence="9 10" key="1">
    <citation type="submission" date="2019-07" db="EMBL/GenBank/DDBJ databases">
        <title>Paenibacillus thiaminolyticus NRRL B-4156.</title>
        <authorList>
            <person name="Hehnly C."/>
            <person name="Zhang L."/>
        </authorList>
    </citation>
    <scope>NUCLEOTIDE SEQUENCE [LARGE SCALE GENOMIC DNA]</scope>
    <source>
        <strain evidence="9 10">NRRL B-4156</strain>
    </source>
</reference>
<dbReference type="InterPro" id="IPR011701">
    <property type="entry name" value="MFS"/>
</dbReference>
<evidence type="ECO:0000313" key="10">
    <source>
        <dbReference type="Proteomes" id="UP000315377"/>
    </source>
</evidence>
<dbReference type="PANTHER" id="PTHR23546:SF1">
    <property type="entry name" value="MEMBRANE PROTEIN"/>
    <property type="match status" value="1"/>
</dbReference>
<dbReference type="Proteomes" id="UP000315377">
    <property type="component" value="Chromosome"/>
</dbReference>
<feature type="transmembrane region" description="Helical" evidence="6">
    <location>
        <begin position="279"/>
        <end position="301"/>
    </location>
</feature>
<dbReference type="GeneID" id="76994512"/>
<dbReference type="InterPro" id="IPR001958">
    <property type="entry name" value="Tet-R_TetA/multi-R_MdtG-like"/>
</dbReference>
<evidence type="ECO:0000313" key="11">
    <source>
        <dbReference type="Proteomes" id="UP001209276"/>
    </source>
</evidence>
<dbReference type="InterPro" id="IPR036259">
    <property type="entry name" value="MFS_trans_sf"/>
</dbReference>
<dbReference type="EMBL" id="JAMDMM010000014">
    <property type="protein sequence ID" value="MCY9606576.1"/>
    <property type="molecule type" value="Genomic_DNA"/>
</dbReference>
<feature type="transmembrane region" description="Helical" evidence="6">
    <location>
        <begin position="141"/>
        <end position="165"/>
    </location>
</feature>
<evidence type="ECO:0000256" key="2">
    <source>
        <dbReference type="ARBA" id="ARBA00022448"/>
    </source>
</evidence>
<protein>
    <submittedName>
        <fullName evidence="9">MFS transporter</fullName>
    </submittedName>
</protein>
<feature type="transmembrane region" description="Helical" evidence="6">
    <location>
        <begin position="99"/>
        <end position="120"/>
    </location>
</feature>
<evidence type="ECO:0000256" key="1">
    <source>
        <dbReference type="ARBA" id="ARBA00004651"/>
    </source>
</evidence>
<dbReference type="GO" id="GO:0022857">
    <property type="term" value="F:transmembrane transporter activity"/>
    <property type="evidence" value="ECO:0007669"/>
    <property type="project" value="InterPro"/>
</dbReference>
<sequence length="403" mass="42320">MTRVRFSIFFSVFVAMVGLMIIAPVMPPLIRELGLSETHSGLIISLGSVAMAVMAPVWGRWSDVRGRKPVILIGFLGMFISYVLFTATIYAGLSQLISGGLLVALLIVARGLVGLFIPAVPSAAQAYMADITDEQGRSAGMALIGAANGMGLVLGPAIAGAFALISLIWPLYIGALLPLIAIVVALLLIPAHKVKIQAKPPKLNPFQPGLRLYLFAGLATMLSIVTLQVVGGFYFQDQLSMTTQETARMLSMGLMVSGVAMIVTQGLQMKKPKWQPKPLILVGSALLIFSMLLFLFVIGLVSFYAAFFLFGVGAGLMMPGFMSGSSLAVAPEQQGGVAGLVGSVSGISAVIAPIVSTSLYKLDKHLPFAAVAALVLLMAITLLVGRAKLAVSKEEAEAANAEK</sequence>
<gene>
    <name evidence="9" type="ORF">FLT43_00685</name>
    <name evidence="8" type="ORF">M5W83_05290</name>
</gene>
<dbReference type="PROSITE" id="PS50850">
    <property type="entry name" value="MFS"/>
    <property type="match status" value="1"/>
</dbReference>
<evidence type="ECO:0000256" key="4">
    <source>
        <dbReference type="ARBA" id="ARBA00022989"/>
    </source>
</evidence>
<reference evidence="8 11" key="2">
    <citation type="submission" date="2022-05" db="EMBL/GenBank/DDBJ databases">
        <title>Genome Sequencing of Bee-Associated Microbes.</title>
        <authorList>
            <person name="Dunlap C."/>
        </authorList>
    </citation>
    <scope>NUCLEOTIDE SEQUENCE [LARGE SCALE GENOMIC DNA]</scope>
    <source>
        <strain evidence="8 11">NRRL B-14613</strain>
    </source>
</reference>
<dbReference type="CDD" id="cd17330">
    <property type="entry name" value="MFS_SLC46_TetA_like"/>
    <property type="match status" value="1"/>
</dbReference>
<feature type="transmembrane region" description="Helical" evidence="6">
    <location>
        <begin position="70"/>
        <end position="93"/>
    </location>
</feature>
<organism evidence="9 10">
    <name type="scientific">Paenibacillus thiaminolyticus</name>
    <name type="common">Bacillus thiaminolyticus</name>
    <dbReference type="NCBI Taxonomy" id="49283"/>
    <lineage>
        <taxon>Bacteria</taxon>
        <taxon>Bacillati</taxon>
        <taxon>Bacillota</taxon>
        <taxon>Bacilli</taxon>
        <taxon>Bacillales</taxon>
        <taxon>Paenibacillaceae</taxon>
        <taxon>Paenibacillus</taxon>
    </lineage>
</organism>
<feature type="transmembrane region" description="Helical" evidence="6">
    <location>
        <begin position="337"/>
        <end position="360"/>
    </location>
</feature>
<feature type="transmembrane region" description="Helical" evidence="6">
    <location>
        <begin position="307"/>
        <end position="330"/>
    </location>
</feature>
<dbReference type="Proteomes" id="UP001209276">
    <property type="component" value="Unassembled WGS sequence"/>
</dbReference>
<feature type="transmembrane region" description="Helical" evidence="6">
    <location>
        <begin position="212"/>
        <end position="235"/>
    </location>
</feature>
<dbReference type="Pfam" id="PF07690">
    <property type="entry name" value="MFS_1"/>
    <property type="match status" value="1"/>
</dbReference>
<feature type="transmembrane region" description="Helical" evidence="6">
    <location>
        <begin position="171"/>
        <end position="191"/>
    </location>
</feature>
<name>A0AAP9IZB2_PANTH</name>
<evidence type="ECO:0000256" key="6">
    <source>
        <dbReference type="SAM" id="Phobius"/>
    </source>
</evidence>
<dbReference type="Gene3D" id="1.20.1250.20">
    <property type="entry name" value="MFS general substrate transporter like domains"/>
    <property type="match status" value="1"/>
</dbReference>
<dbReference type="PRINTS" id="PR01035">
    <property type="entry name" value="TCRTETA"/>
</dbReference>
<feature type="transmembrane region" description="Helical" evidence="6">
    <location>
        <begin position="247"/>
        <end position="267"/>
    </location>
</feature>
<feature type="transmembrane region" description="Helical" evidence="6">
    <location>
        <begin position="7"/>
        <end position="26"/>
    </location>
</feature>
<dbReference type="AlphaFoldDB" id="A0AAP9IZB2"/>